<comment type="catalytic activity">
    <reaction evidence="7">
        <text>P(1),P(3)-bis(5'-adenosyl) triphosphate + H2O = AMP + ADP + 2 H(+)</text>
        <dbReference type="Rhea" id="RHEA:13893"/>
        <dbReference type="ChEBI" id="CHEBI:15377"/>
        <dbReference type="ChEBI" id="CHEBI:15378"/>
        <dbReference type="ChEBI" id="CHEBI:58529"/>
        <dbReference type="ChEBI" id="CHEBI:456215"/>
        <dbReference type="ChEBI" id="CHEBI:456216"/>
        <dbReference type="EC" id="3.6.1.29"/>
    </reaction>
</comment>
<dbReference type="InterPro" id="IPR036526">
    <property type="entry name" value="C-N_Hydrolase_sf"/>
</dbReference>
<evidence type="ECO:0000256" key="7">
    <source>
        <dbReference type="ARBA" id="ARBA00047780"/>
    </source>
</evidence>
<dbReference type="GO" id="GO:0006139">
    <property type="term" value="P:nucleobase-containing compound metabolic process"/>
    <property type="evidence" value="ECO:0007669"/>
    <property type="project" value="TreeGrafter"/>
</dbReference>
<dbReference type="Gene3D" id="3.30.428.10">
    <property type="entry name" value="HIT-like"/>
    <property type="match status" value="1"/>
</dbReference>
<evidence type="ECO:0000256" key="3">
    <source>
        <dbReference type="ARBA" id="ARBA00012377"/>
    </source>
</evidence>
<sequence length="485" mass="55141">MQITRKLLKLNLFSKNLTVNRCDVLFLFRHHKMSTLTNKSNDRIIAVSSMLSTSDKNHNLEQVKTIIDKAKQGNAKYVFFPECCDYLGENRYQTIELAEPINGSTVQKYQDLARENELFLSFGGIHEAIYDANGEKTNRVYNTHILVNPSGVIIGKYRKLHMFNVDTPELKYRESEIAKPGEKIVLPIETPIGKIGLQICYDLRFPEVSTFLRQQGANILTYPSAFSVSTGKAHWEVLLRSRAIENQCYVIAAAQNGQHNKKRSSYGHAMIIDPWGKILAECDQGSIPDVVFAEIDASKIKTVRDNMPCFEHRRDDIYHIKAPTSFSGTKITEDFMFGPHVIPKETVFYESLHSYAFTNIRCVVPGHVLVASKSSKKLLGDLTSEESADFFDTVMKVEKASLKIHATASSTVNVQNGEFSGQTVPHVHCHILPRRKGDFQFNDEIYIELARHDDPNRELSERRSIAEMAEEAETLRKVFNELFEL</sequence>
<evidence type="ECO:0000256" key="4">
    <source>
        <dbReference type="ARBA" id="ARBA00022741"/>
    </source>
</evidence>
<evidence type="ECO:0000256" key="14">
    <source>
        <dbReference type="PROSITE-ProRule" id="PRU00464"/>
    </source>
</evidence>
<feature type="binding site" evidence="12">
    <location>
        <position position="415"/>
    </location>
    <ligand>
        <name>substrate</name>
    </ligand>
</feature>
<dbReference type="InterPro" id="IPR045254">
    <property type="entry name" value="Nit1/2_C-N_Hydrolase"/>
</dbReference>
<dbReference type="AlphaFoldDB" id="A0A336KP34"/>
<dbReference type="PANTHER" id="PTHR23088">
    <property type="entry name" value="NITRILASE-RELATED"/>
    <property type="match status" value="1"/>
</dbReference>
<dbReference type="Pfam" id="PF00795">
    <property type="entry name" value="CN_hydrolase"/>
    <property type="match status" value="1"/>
</dbReference>
<evidence type="ECO:0000313" key="18">
    <source>
        <dbReference type="EMBL" id="SSX26167.1"/>
    </source>
</evidence>
<dbReference type="CDD" id="cd07572">
    <property type="entry name" value="nit"/>
    <property type="match status" value="1"/>
</dbReference>
<dbReference type="InterPro" id="IPR036265">
    <property type="entry name" value="HIT-like_sf"/>
</dbReference>
<comment type="function">
    <text evidence="8">Cleaves A-5'-PPP-5'A to yield AMP and ADP.</text>
</comment>
<accession>A0A336KP34</accession>
<keyword evidence="6" id="KW-0511">Multifunctional enzyme</keyword>
<gene>
    <name evidence="17" type="primary">CSON013160</name>
</gene>
<feature type="binding site" evidence="12">
    <location>
        <begin position="421"/>
        <end position="424"/>
    </location>
    <ligand>
        <name>substrate</name>
    </ligand>
</feature>
<feature type="binding site" evidence="12">
    <location>
        <position position="430"/>
    </location>
    <ligand>
        <name>substrate</name>
    </ligand>
</feature>
<dbReference type="GO" id="GO:0016811">
    <property type="term" value="F:hydrolase activity, acting on carbon-nitrogen (but not peptide) bonds, in linear amides"/>
    <property type="evidence" value="ECO:0007669"/>
    <property type="project" value="InterPro"/>
</dbReference>
<reference evidence="17" key="1">
    <citation type="submission" date="2018-04" db="EMBL/GenBank/DDBJ databases">
        <authorList>
            <person name="Go L.Y."/>
            <person name="Mitchell J.A."/>
        </authorList>
    </citation>
    <scope>NUCLEOTIDE SEQUENCE</scope>
    <source>
        <tissue evidence="17">Whole organism</tissue>
    </source>
</reference>
<feature type="active site" description="Tele-AMP-histidine intermediate" evidence="11">
    <location>
        <position position="428"/>
    </location>
</feature>
<dbReference type="EC" id="3.6.1.29" evidence="3"/>
<comment type="similarity">
    <text evidence="9">In the N-terminal section; belongs to the UPF0012 family.</text>
</comment>
<dbReference type="PROSITE" id="PS51084">
    <property type="entry name" value="HIT_2"/>
    <property type="match status" value="1"/>
</dbReference>
<feature type="short sequence motif" description="Histidine triad motif" evidence="14">
    <location>
        <begin position="426"/>
        <end position="430"/>
    </location>
</feature>
<dbReference type="PROSITE" id="PS01227">
    <property type="entry name" value="UPF0012"/>
    <property type="match status" value="1"/>
</dbReference>
<feature type="domain" description="CN hydrolase" evidence="15">
    <location>
        <begin position="42"/>
        <end position="297"/>
    </location>
</feature>
<evidence type="ECO:0000256" key="12">
    <source>
        <dbReference type="PIRSR" id="PIRSR639383-2"/>
    </source>
</evidence>
<evidence type="ECO:0000256" key="9">
    <source>
        <dbReference type="ARBA" id="ARBA00061127"/>
    </source>
</evidence>
<comment type="subunit">
    <text evidence="2">Homotetramer.</text>
</comment>
<dbReference type="Gene3D" id="3.60.110.10">
    <property type="entry name" value="Carbon-nitrogen hydrolase"/>
    <property type="match status" value="1"/>
</dbReference>
<organism evidence="17">
    <name type="scientific">Culicoides sonorensis</name>
    <name type="common">Biting midge</name>
    <dbReference type="NCBI Taxonomy" id="179676"/>
    <lineage>
        <taxon>Eukaryota</taxon>
        <taxon>Metazoa</taxon>
        <taxon>Ecdysozoa</taxon>
        <taxon>Arthropoda</taxon>
        <taxon>Hexapoda</taxon>
        <taxon>Insecta</taxon>
        <taxon>Pterygota</taxon>
        <taxon>Neoptera</taxon>
        <taxon>Endopterygota</taxon>
        <taxon>Diptera</taxon>
        <taxon>Nematocera</taxon>
        <taxon>Chironomoidea</taxon>
        <taxon>Ceratopogonidae</taxon>
        <taxon>Ceratopogoninae</taxon>
        <taxon>Culicoides</taxon>
        <taxon>Monoculicoides</taxon>
    </lineage>
</organism>
<comment type="cofactor">
    <cofactor evidence="1">
        <name>Mn(2+)</name>
        <dbReference type="ChEBI" id="CHEBI:29035"/>
    </cofactor>
</comment>
<protein>
    <recommendedName>
        <fullName evidence="10">Nitrilase and fragile histidine triad fusion protein NitFhit</fullName>
        <ecNumber evidence="3">3.6.1.29</ecNumber>
    </recommendedName>
</protein>
<dbReference type="CDD" id="cd01275">
    <property type="entry name" value="FHIT"/>
    <property type="match status" value="1"/>
</dbReference>
<keyword evidence="4" id="KW-0547">Nucleotide-binding</keyword>
<dbReference type="InterPro" id="IPR011146">
    <property type="entry name" value="HIT-like"/>
</dbReference>
<proteinExistence type="inferred from homology"/>
<dbReference type="FunFam" id="3.30.428.10:FF:000011">
    <property type="entry name" value="Fragile histidine triad"/>
    <property type="match status" value="1"/>
</dbReference>
<evidence type="ECO:0000256" key="1">
    <source>
        <dbReference type="ARBA" id="ARBA00001936"/>
    </source>
</evidence>
<dbReference type="GO" id="GO:0047710">
    <property type="term" value="F:bis(5'-adenosyl)-triphosphatase activity"/>
    <property type="evidence" value="ECO:0007669"/>
    <property type="project" value="UniProtKB-EC"/>
</dbReference>
<reference evidence="18" key="2">
    <citation type="submission" date="2018-07" db="EMBL/GenBank/DDBJ databases">
        <authorList>
            <person name="Quirk P.G."/>
            <person name="Krulwich T.A."/>
        </authorList>
    </citation>
    <scope>NUCLEOTIDE SEQUENCE</scope>
</reference>
<dbReference type="InterPro" id="IPR001110">
    <property type="entry name" value="UPF0012_CS"/>
</dbReference>
<evidence type="ECO:0000256" key="2">
    <source>
        <dbReference type="ARBA" id="ARBA00011881"/>
    </source>
</evidence>
<evidence type="ECO:0000256" key="5">
    <source>
        <dbReference type="ARBA" id="ARBA00022801"/>
    </source>
</evidence>
<dbReference type="OMA" id="GWHNKKR"/>
<dbReference type="SUPFAM" id="SSF56317">
    <property type="entry name" value="Carbon-nitrogen hydrolase"/>
    <property type="match status" value="1"/>
</dbReference>
<evidence type="ECO:0000313" key="17">
    <source>
        <dbReference type="EMBL" id="SSX05808.1"/>
    </source>
</evidence>
<dbReference type="PANTHER" id="PTHR23088:SF27">
    <property type="entry name" value="DEAMINATED GLUTATHIONE AMIDASE"/>
    <property type="match status" value="1"/>
</dbReference>
<dbReference type="SUPFAM" id="SSF54197">
    <property type="entry name" value="HIT-like"/>
    <property type="match status" value="1"/>
</dbReference>
<dbReference type="EMBL" id="UFQT01000654">
    <property type="protein sequence ID" value="SSX26167.1"/>
    <property type="molecule type" value="Genomic_DNA"/>
</dbReference>
<evidence type="ECO:0000256" key="13">
    <source>
        <dbReference type="PIRSR" id="PIRSR639383-3"/>
    </source>
</evidence>
<dbReference type="VEuPathDB" id="VectorBase:CSON013160"/>
<evidence type="ECO:0000256" key="8">
    <source>
        <dbReference type="ARBA" id="ARBA00057461"/>
    </source>
</evidence>
<dbReference type="InterPro" id="IPR003010">
    <property type="entry name" value="C-N_Hydrolase"/>
</dbReference>
<feature type="binding site" evidence="12">
    <location>
        <position position="340"/>
    </location>
    <ligand>
        <name>substrate</name>
    </ligand>
</feature>
<evidence type="ECO:0000259" key="16">
    <source>
        <dbReference type="PROSITE" id="PS51084"/>
    </source>
</evidence>
<dbReference type="FunFam" id="3.60.110.10:FF:000005">
    <property type="entry name" value="nitrilase homolog 1 isoform X1"/>
    <property type="match status" value="1"/>
</dbReference>
<dbReference type="GO" id="GO:0000166">
    <property type="term" value="F:nucleotide binding"/>
    <property type="evidence" value="ECO:0007669"/>
    <property type="project" value="UniProtKB-KW"/>
</dbReference>
<keyword evidence="5" id="KW-0378">Hydrolase</keyword>
<dbReference type="Pfam" id="PF01230">
    <property type="entry name" value="HIT"/>
    <property type="match status" value="1"/>
</dbReference>
<feature type="binding site" evidence="12">
    <location>
        <position position="359"/>
    </location>
    <ligand>
        <name>substrate</name>
    </ligand>
</feature>
<evidence type="ECO:0000259" key="15">
    <source>
        <dbReference type="PROSITE" id="PS50263"/>
    </source>
</evidence>
<dbReference type="EMBL" id="UFQS01000654">
    <property type="protein sequence ID" value="SSX05808.1"/>
    <property type="molecule type" value="Genomic_DNA"/>
</dbReference>
<dbReference type="InterPro" id="IPR039383">
    <property type="entry name" value="FHIT"/>
</dbReference>
<evidence type="ECO:0000256" key="6">
    <source>
        <dbReference type="ARBA" id="ARBA00023268"/>
    </source>
</evidence>
<feature type="site" description="Important for induction of apoptosis" evidence="13">
    <location>
        <position position="446"/>
    </location>
</feature>
<dbReference type="PROSITE" id="PS50263">
    <property type="entry name" value="CN_HYDROLASE"/>
    <property type="match status" value="1"/>
</dbReference>
<evidence type="ECO:0000256" key="11">
    <source>
        <dbReference type="PIRSR" id="PIRSR639383-1"/>
    </source>
</evidence>
<name>A0A336KP34_CULSO</name>
<evidence type="ECO:0000256" key="10">
    <source>
        <dbReference type="ARBA" id="ARBA00069577"/>
    </source>
</evidence>
<feature type="domain" description="HIT" evidence="16">
    <location>
        <begin position="334"/>
        <end position="441"/>
    </location>
</feature>